<dbReference type="EMBL" id="CADIKM010000014">
    <property type="protein sequence ID" value="CAB3791579.1"/>
    <property type="molecule type" value="Genomic_DNA"/>
</dbReference>
<reference evidence="1 2" key="1">
    <citation type="submission" date="2020-04" db="EMBL/GenBank/DDBJ databases">
        <authorList>
            <person name="De Canck E."/>
        </authorList>
    </citation>
    <scope>NUCLEOTIDE SEQUENCE [LARGE SCALE GENOMIC DNA]</scope>
    <source>
        <strain evidence="1 2">LMG 28138</strain>
    </source>
</reference>
<evidence type="ECO:0000313" key="1">
    <source>
        <dbReference type="EMBL" id="CAB3791579.1"/>
    </source>
</evidence>
<evidence type="ECO:0000313" key="2">
    <source>
        <dbReference type="Proteomes" id="UP000494115"/>
    </source>
</evidence>
<sequence length="78" mass="8904">MQHLLSSATGLLHYLTTMRQLIDADAREIKVQTESYTLEGKEAIDRLSVDLRAGRLIRFKLFDSVVGNRDIEVNYHGN</sequence>
<name>A0A6S7B9F7_9BURK</name>
<proteinExistence type="predicted"/>
<dbReference type="Proteomes" id="UP000494115">
    <property type="component" value="Unassembled WGS sequence"/>
</dbReference>
<dbReference type="AlphaFoldDB" id="A0A6S7B9F7"/>
<gene>
    <name evidence="1" type="ORF">LMG28138_03189</name>
</gene>
<organism evidence="1 2">
    <name type="scientific">Pararobbsia alpina</name>
    <dbReference type="NCBI Taxonomy" id="621374"/>
    <lineage>
        <taxon>Bacteria</taxon>
        <taxon>Pseudomonadati</taxon>
        <taxon>Pseudomonadota</taxon>
        <taxon>Betaproteobacteria</taxon>
        <taxon>Burkholderiales</taxon>
        <taxon>Burkholderiaceae</taxon>
        <taxon>Pararobbsia</taxon>
    </lineage>
</organism>
<accession>A0A6S7B9F7</accession>
<dbReference type="RefSeq" id="WP_175105722.1">
    <property type="nucleotide sequence ID" value="NZ_CADIKM010000014.1"/>
</dbReference>
<keyword evidence="2" id="KW-1185">Reference proteome</keyword>
<protein>
    <submittedName>
        <fullName evidence="1">Uncharacterized protein</fullName>
    </submittedName>
</protein>